<dbReference type="Proteomes" id="UP001501319">
    <property type="component" value="Unassembled WGS sequence"/>
</dbReference>
<evidence type="ECO:0000256" key="1">
    <source>
        <dbReference type="SAM" id="SignalP"/>
    </source>
</evidence>
<dbReference type="RefSeq" id="WP_344113631.1">
    <property type="nucleotide sequence ID" value="NZ_BAAANE010000007.1"/>
</dbReference>
<keyword evidence="1" id="KW-0732">Signal</keyword>
<evidence type="ECO:0000313" key="2">
    <source>
        <dbReference type="EMBL" id="GAA1647224.1"/>
    </source>
</evidence>
<protein>
    <submittedName>
        <fullName evidence="2">Uncharacterized protein</fullName>
    </submittedName>
</protein>
<keyword evidence="3" id="KW-1185">Reference proteome</keyword>
<organism evidence="2 3">
    <name type="scientific">Kribbella alba</name>
    <dbReference type="NCBI Taxonomy" id="190197"/>
    <lineage>
        <taxon>Bacteria</taxon>
        <taxon>Bacillati</taxon>
        <taxon>Actinomycetota</taxon>
        <taxon>Actinomycetes</taxon>
        <taxon>Propionibacteriales</taxon>
        <taxon>Kribbellaceae</taxon>
        <taxon>Kribbella</taxon>
    </lineage>
</organism>
<gene>
    <name evidence="2" type="ORF">GCM10009744_43060</name>
</gene>
<sequence length="239" mass="25502">MIRRTLTSVVAAIGVAALLPLGASAKTPGPVSLPKSATAKANAVAAGTCNLAVPNRVAIGRPYVGLTVKVTGNCTEPNSLSGWNLYHPSMGAVDGLLFDNVNSQVWDVYSNYPIGVMTWRPIGAFDGSDNTLTQNTPGTTVKLAAGAWISSSRTADVVTLKGTSLLYSTSSNTFFKRSAGGVFQFRERGTTTWKTLKSVYTNSKGEVTMAYRYSKTRDYRFSLYSTSISWDLGSAVTTR</sequence>
<feature type="chain" id="PRO_5045861916" evidence="1">
    <location>
        <begin position="26"/>
        <end position="239"/>
    </location>
</feature>
<accession>A0ABN2FHM7</accession>
<dbReference type="EMBL" id="BAAANE010000007">
    <property type="protein sequence ID" value="GAA1647224.1"/>
    <property type="molecule type" value="Genomic_DNA"/>
</dbReference>
<reference evidence="2 3" key="1">
    <citation type="journal article" date="2019" name="Int. J. Syst. Evol. Microbiol.">
        <title>The Global Catalogue of Microorganisms (GCM) 10K type strain sequencing project: providing services to taxonomists for standard genome sequencing and annotation.</title>
        <authorList>
            <consortium name="The Broad Institute Genomics Platform"/>
            <consortium name="The Broad Institute Genome Sequencing Center for Infectious Disease"/>
            <person name="Wu L."/>
            <person name="Ma J."/>
        </authorList>
    </citation>
    <scope>NUCLEOTIDE SEQUENCE [LARGE SCALE GENOMIC DNA]</scope>
    <source>
        <strain evidence="2 3">JCM 14306</strain>
    </source>
</reference>
<evidence type="ECO:0000313" key="3">
    <source>
        <dbReference type="Proteomes" id="UP001501319"/>
    </source>
</evidence>
<comment type="caution">
    <text evidence="2">The sequence shown here is derived from an EMBL/GenBank/DDBJ whole genome shotgun (WGS) entry which is preliminary data.</text>
</comment>
<name>A0ABN2FHM7_9ACTN</name>
<feature type="signal peptide" evidence="1">
    <location>
        <begin position="1"/>
        <end position="25"/>
    </location>
</feature>
<proteinExistence type="predicted"/>